<evidence type="ECO:0000256" key="1">
    <source>
        <dbReference type="SAM" id="MobiDB-lite"/>
    </source>
</evidence>
<keyword evidence="2" id="KW-0812">Transmembrane</keyword>
<dbReference type="AlphaFoldDB" id="A0A2W6I2Z7"/>
<feature type="region of interest" description="Disordered" evidence="1">
    <location>
        <begin position="63"/>
        <end position="84"/>
    </location>
</feature>
<keyword evidence="2" id="KW-0472">Membrane</keyword>
<gene>
    <name evidence="3" type="ORF">A7X83_14990</name>
</gene>
<organism evidence="3 4">
    <name type="scientific">Stenotrophomonas maltophilia</name>
    <name type="common">Pseudomonas maltophilia</name>
    <name type="synonym">Xanthomonas maltophilia</name>
    <dbReference type="NCBI Taxonomy" id="40324"/>
    <lineage>
        <taxon>Bacteria</taxon>
        <taxon>Pseudomonadati</taxon>
        <taxon>Pseudomonadota</taxon>
        <taxon>Gammaproteobacteria</taxon>
        <taxon>Lysobacterales</taxon>
        <taxon>Lysobacteraceae</taxon>
        <taxon>Stenotrophomonas</taxon>
        <taxon>Stenotrophomonas maltophilia group</taxon>
    </lineage>
</organism>
<dbReference type="EMBL" id="LXXM01000212">
    <property type="protein sequence ID" value="PZS88336.1"/>
    <property type="molecule type" value="Genomic_DNA"/>
</dbReference>
<proteinExistence type="predicted"/>
<evidence type="ECO:0000313" key="4">
    <source>
        <dbReference type="Proteomes" id="UP000249614"/>
    </source>
</evidence>
<dbReference type="InterPro" id="IPR046494">
    <property type="entry name" value="DUF6587"/>
</dbReference>
<dbReference type="Pfam" id="PF20228">
    <property type="entry name" value="DUF6587"/>
    <property type="match status" value="1"/>
</dbReference>
<dbReference type="Proteomes" id="UP000249614">
    <property type="component" value="Unassembled WGS sequence"/>
</dbReference>
<sequence length="84" mass="8616">MDTGLLLQYLIIAVAVLVSAWVVLKKQFPGTVRKLRGALALALLKPGRAAWLQALGRKIAPPATGGGGACGGCDSCGPTPPKQH</sequence>
<keyword evidence="2" id="KW-1133">Transmembrane helix</keyword>
<dbReference type="RefSeq" id="WP_111113411.1">
    <property type="nucleotide sequence ID" value="NZ_LXXM01000212.1"/>
</dbReference>
<reference evidence="3 4" key="1">
    <citation type="submission" date="2016-05" db="EMBL/GenBank/DDBJ databases">
        <authorList>
            <person name="Lavstsen T."/>
            <person name="Jespersen J.S."/>
        </authorList>
    </citation>
    <scope>NUCLEOTIDE SEQUENCE [LARGE SCALE GENOMIC DNA]</scope>
    <source>
        <strain evidence="3 4">SM-5815</strain>
    </source>
</reference>
<feature type="transmembrane region" description="Helical" evidence="2">
    <location>
        <begin position="6"/>
        <end position="24"/>
    </location>
</feature>
<protein>
    <recommendedName>
        <fullName evidence="5">Transmembrane protein</fullName>
    </recommendedName>
</protein>
<evidence type="ECO:0000256" key="2">
    <source>
        <dbReference type="SAM" id="Phobius"/>
    </source>
</evidence>
<evidence type="ECO:0008006" key="5">
    <source>
        <dbReference type="Google" id="ProtNLM"/>
    </source>
</evidence>
<comment type="caution">
    <text evidence="3">The sequence shown here is derived from an EMBL/GenBank/DDBJ whole genome shotgun (WGS) entry which is preliminary data.</text>
</comment>
<accession>A0A2W6I2Z7</accession>
<evidence type="ECO:0000313" key="3">
    <source>
        <dbReference type="EMBL" id="PZS88336.1"/>
    </source>
</evidence>
<name>A0A2W6I2Z7_STEMA</name>